<dbReference type="Pfam" id="PF13561">
    <property type="entry name" value="adh_short_C2"/>
    <property type="match status" value="1"/>
</dbReference>
<dbReference type="EMBL" id="FCOA02000051">
    <property type="protein sequence ID" value="SAK96120.1"/>
    <property type="molecule type" value="Genomic_DNA"/>
</dbReference>
<keyword evidence="5" id="KW-1185">Reference proteome</keyword>
<feature type="domain" description="Ketoreductase" evidence="3">
    <location>
        <begin position="8"/>
        <end position="186"/>
    </location>
</feature>
<dbReference type="InterPro" id="IPR057326">
    <property type="entry name" value="KR_dom"/>
</dbReference>
<dbReference type="Proteomes" id="UP000054851">
    <property type="component" value="Unassembled WGS sequence"/>
</dbReference>
<dbReference type="PANTHER" id="PTHR42879:SF2">
    <property type="entry name" value="3-OXOACYL-[ACYL-CARRIER-PROTEIN] REDUCTASE FABG"/>
    <property type="match status" value="1"/>
</dbReference>
<evidence type="ECO:0000259" key="3">
    <source>
        <dbReference type="SMART" id="SM00822"/>
    </source>
</evidence>
<dbReference type="InterPro" id="IPR020904">
    <property type="entry name" value="Sc_DH/Rdtase_CS"/>
</dbReference>
<evidence type="ECO:0000256" key="1">
    <source>
        <dbReference type="ARBA" id="ARBA00006484"/>
    </source>
</evidence>
<dbReference type="GO" id="GO:0016491">
    <property type="term" value="F:oxidoreductase activity"/>
    <property type="evidence" value="ECO:0007669"/>
    <property type="project" value="UniProtKB-KW"/>
</dbReference>
<keyword evidence="2" id="KW-0560">Oxidoreductase</keyword>
<gene>
    <name evidence="4" type="ORF">AWB79_07302</name>
</gene>
<comment type="caution">
    <text evidence="4">The sequence shown here is derived from an EMBL/GenBank/DDBJ whole genome shotgun (WGS) entry which is preliminary data.</text>
</comment>
<dbReference type="PROSITE" id="PS00061">
    <property type="entry name" value="ADH_SHORT"/>
    <property type="match status" value="1"/>
</dbReference>
<dbReference type="OrthoDB" id="8557335at2"/>
<evidence type="ECO:0000313" key="4">
    <source>
        <dbReference type="EMBL" id="SAK96120.1"/>
    </source>
</evidence>
<reference evidence="4" key="1">
    <citation type="submission" date="2016-01" db="EMBL/GenBank/DDBJ databases">
        <authorList>
            <person name="Peeters C."/>
        </authorList>
    </citation>
    <scope>NUCLEOTIDE SEQUENCE</scope>
    <source>
        <strain evidence="4">LMG 29322</strain>
    </source>
</reference>
<dbReference type="FunFam" id="3.40.50.720:FF:000173">
    <property type="entry name" value="3-oxoacyl-[acyl-carrier protein] reductase"/>
    <property type="match status" value="1"/>
</dbReference>
<dbReference type="AlphaFoldDB" id="A0A158DNY7"/>
<evidence type="ECO:0000313" key="5">
    <source>
        <dbReference type="Proteomes" id="UP000054851"/>
    </source>
</evidence>
<dbReference type="GO" id="GO:0032787">
    <property type="term" value="P:monocarboxylic acid metabolic process"/>
    <property type="evidence" value="ECO:0007669"/>
    <property type="project" value="UniProtKB-ARBA"/>
</dbReference>
<proteinExistence type="inferred from homology"/>
<dbReference type="InterPro" id="IPR050259">
    <property type="entry name" value="SDR"/>
</dbReference>
<dbReference type="SMART" id="SM00822">
    <property type="entry name" value="PKS_KR"/>
    <property type="match status" value="1"/>
</dbReference>
<comment type="similarity">
    <text evidence="1">Belongs to the short-chain dehydrogenases/reductases (SDR) family.</text>
</comment>
<protein>
    <submittedName>
        <fullName evidence="4">3-oxoacyl-[acyl-carrier-protein] reductase</fullName>
    </submittedName>
</protein>
<accession>A0A158DNY7</accession>
<dbReference type="SUPFAM" id="SSF51735">
    <property type="entry name" value="NAD(P)-binding Rossmann-fold domains"/>
    <property type="match status" value="1"/>
</dbReference>
<dbReference type="PANTHER" id="PTHR42879">
    <property type="entry name" value="3-OXOACYL-(ACYL-CARRIER-PROTEIN) REDUCTASE"/>
    <property type="match status" value="1"/>
</dbReference>
<dbReference type="NCBIfam" id="NF009466">
    <property type="entry name" value="PRK12826.1-2"/>
    <property type="match status" value="1"/>
</dbReference>
<dbReference type="PRINTS" id="PR00081">
    <property type="entry name" value="GDHRDH"/>
</dbReference>
<name>A0A158DNY7_9BURK</name>
<dbReference type="RefSeq" id="WP_061172300.1">
    <property type="nucleotide sequence ID" value="NZ_FCOA02000051.1"/>
</dbReference>
<sequence>MDLGLRGKVAIITGSARGLGAATARRLAQEGASVVINDIMAERAQETTSALREEGLNAHCVTGDITRATDVQRLVDETIATFGGVHILVNNAGAPRDKYLVKMSEEEWDFVIDVMLKGAFLATRAVMPGMIGQGWGRVINISSRAHFGNPTQVNYSAAKSGLIGMAKALSMEEGKYGVTVNCVAPGFMETEMIQALPTYELIKERALAVQPVKRPGNPDDVADAVAFLASERASFISGEVLHVTGGRFG</sequence>
<organism evidence="4 5">
    <name type="scientific">Caballeronia hypogeia</name>
    <dbReference type="NCBI Taxonomy" id="1777140"/>
    <lineage>
        <taxon>Bacteria</taxon>
        <taxon>Pseudomonadati</taxon>
        <taxon>Pseudomonadota</taxon>
        <taxon>Betaproteobacteria</taxon>
        <taxon>Burkholderiales</taxon>
        <taxon>Burkholderiaceae</taxon>
        <taxon>Caballeronia</taxon>
    </lineage>
</organism>
<dbReference type="InterPro" id="IPR002347">
    <property type="entry name" value="SDR_fam"/>
</dbReference>
<dbReference type="NCBIfam" id="NF005559">
    <property type="entry name" value="PRK07231.1"/>
    <property type="match status" value="1"/>
</dbReference>
<dbReference type="InterPro" id="IPR036291">
    <property type="entry name" value="NAD(P)-bd_dom_sf"/>
</dbReference>
<dbReference type="Gene3D" id="3.40.50.720">
    <property type="entry name" value="NAD(P)-binding Rossmann-like Domain"/>
    <property type="match status" value="1"/>
</dbReference>
<dbReference type="STRING" id="1777140.AWB79_07302"/>
<evidence type="ECO:0000256" key="2">
    <source>
        <dbReference type="ARBA" id="ARBA00023002"/>
    </source>
</evidence>
<dbReference type="PRINTS" id="PR00080">
    <property type="entry name" value="SDRFAMILY"/>
</dbReference>